<sequence>MASQNTNELELLQIWFKEMDKPLHQYEEPILEESSLKILKIACDTFKQDIHVFITSIEVLEEYIRRKLKNEETLYDEVLILATSIFISSKYTGELIDLKIKYIIKFLQKLTNVDYQYKIITATEIEILRTLGGSLPLATIVDDINTVIELHVRESRLKANVRPLCLEILQLIYICRKRWFTELKNLYCQNEDSFLVFKFLMVNRLYIPVVVLITSLHLTNYKHILDIHSVINDITQFSKIHSDHLNILAGIMINLIRKNC</sequence>
<organism evidence="1 2">
    <name type="scientific">Henosepilachna vigintioctopunctata</name>
    <dbReference type="NCBI Taxonomy" id="420089"/>
    <lineage>
        <taxon>Eukaryota</taxon>
        <taxon>Metazoa</taxon>
        <taxon>Ecdysozoa</taxon>
        <taxon>Arthropoda</taxon>
        <taxon>Hexapoda</taxon>
        <taxon>Insecta</taxon>
        <taxon>Pterygota</taxon>
        <taxon>Neoptera</taxon>
        <taxon>Endopterygota</taxon>
        <taxon>Coleoptera</taxon>
        <taxon>Polyphaga</taxon>
        <taxon>Cucujiformia</taxon>
        <taxon>Coccinelloidea</taxon>
        <taxon>Coccinellidae</taxon>
        <taxon>Epilachninae</taxon>
        <taxon>Epilachnini</taxon>
        <taxon>Henosepilachna</taxon>
    </lineage>
</organism>
<evidence type="ECO:0000313" key="2">
    <source>
        <dbReference type="Proteomes" id="UP001431783"/>
    </source>
</evidence>
<proteinExistence type="predicted"/>
<accession>A0AAW1USG8</accession>
<protein>
    <recommendedName>
        <fullName evidence="3">Cyclin N-terminal domain-containing protein</fullName>
    </recommendedName>
</protein>
<comment type="caution">
    <text evidence="1">The sequence shown here is derived from an EMBL/GenBank/DDBJ whole genome shotgun (WGS) entry which is preliminary data.</text>
</comment>
<dbReference type="SUPFAM" id="SSF47954">
    <property type="entry name" value="Cyclin-like"/>
    <property type="match status" value="1"/>
</dbReference>
<keyword evidence="2" id="KW-1185">Reference proteome</keyword>
<name>A0AAW1USG8_9CUCU</name>
<evidence type="ECO:0000313" key="1">
    <source>
        <dbReference type="EMBL" id="KAK9883731.1"/>
    </source>
</evidence>
<evidence type="ECO:0008006" key="3">
    <source>
        <dbReference type="Google" id="ProtNLM"/>
    </source>
</evidence>
<dbReference type="InterPro" id="IPR036915">
    <property type="entry name" value="Cyclin-like_sf"/>
</dbReference>
<dbReference type="Proteomes" id="UP001431783">
    <property type="component" value="Unassembled WGS sequence"/>
</dbReference>
<reference evidence="1 2" key="1">
    <citation type="submission" date="2023-03" db="EMBL/GenBank/DDBJ databases">
        <title>Genome insight into feeding habits of ladybird beetles.</title>
        <authorList>
            <person name="Li H.-S."/>
            <person name="Huang Y.-H."/>
            <person name="Pang H."/>
        </authorList>
    </citation>
    <scope>NUCLEOTIDE SEQUENCE [LARGE SCALE GENOMIC DNA]</scope>
    <source>
        <strain evidence="1">SYSU_2023b</strain>
        <tissue evidence="1">Whole body</tissue>
    </source>
</reference>
<gene>
    <name evidence="1" type="ORF">WA026_001919</name>
</gene>
<dbReference type="EMBL" id="JARQZJ010000091">
    <property type="protein sequence ID" value="KAK9883731.1"/>
    <property type="molecule type" value="Genomic_DNA"/>
</dbReference>
<dbReference type="AlphaFoldDB" id="A0AAW1USG8"/>